<organism evidence="1 2">
    <name type="scientific">Campylobacter gracilis RM3268</name>
    <dbReference type="NCBI Taxonomy" id="553220"/>
    <lineage>
        <taxon>Bacteria</taxon>
        <taxon>Pseudomonadati</taxon>
        <taxon>Campylobacterota</taxon>
        <taxon>Epsilonproteobacteria</taxon>
        <taxon>Campylobacterales</taxon>
        <taxon>Campylobacteraceae</taxon>
        <taxon>Campylobacter</taxon>
    </lineage>
</organism>
<gene>
    <name evidence="1" type="ORF">CAMGR0001_1384</name>
</gene>
<evidence type="ECO:0000313" key="2">
    <source>
        <dbReference type="Proteomes" id="UP000005709"/>
    </source>
</evidence>
<keyword evidence="2" id="KW-1185">Reference proteome</keyword>
<evidence type="ECO:0000313" key="1">
    <source>
        <dbReference type="EMBL" id="EEV17089.1"/>
    </source>
</evidence>
<reference evidence="1 2" key="1">
    <citation type="submission" date="2009-07" db="EMBL/GenBank/DDBJ databases">
        <authorList>
            <person name="Madupu R."/>
            <person name="Sebastian Y."/>
            <person name="Durkin A.S."/>
            <person name="Torralba M."/>
            <person name="Methe B."/>
            <person name="Sutton G.G."/>
            <person name="Strausberg R.L."/>
            <person name="Nelson K.E."/>
        </authorList>
    </citation>
    <scope>NUCLEOTIDE SEQUENCE [LARGE SCALE GENOMIC DNA]</scope>
    <source>
        <strain evidence="1 2">RM3268</strain>
    </source>
</reference>
<dbReference type="Proteomes" id="UP000005709">
    <property type="component" value="Unassembled WGS sequence"/>
</dbReference>
<proteinExistence type="predicted"/>
<dbReference type="EMBL" id="ACYG01000027">
    <property type="protein sequence ID" value="EEV17089.1"/>
    <property type="molecule type" value="Genomic_DNA"/>
</dbReference>
<comment type="caution">
    <text evidence="1">The sequence shown here is derived from an EMBL/GenBank/DDBJ whole genome shotgun (WGS) entry which is preliminary data.</text>
</comment>
<protein>
    <submittedName>
        <fullName evidence="1">Uncharacterized protein</fullName>
    </submittedName>
</protein>
<accession>C8PJI4</accession>
<dbReference type="AlphaFoldDB" id="C8PJI4"/>
<sequence length="57" mass="6608">MPRRNLYRKIERVCFCAAIGEFLRDTMPQGKFYLPKFECGEIDATFSVAKFAARRAS</sequence>
<name>C8PJI4_9BACT</name>